<name>A0A1V1P9G5_9BACT</name>
<reference evidence="2" key="1">
    <citation type="submission" date="2012-11" db="EMBL/GenBank/DDBJ databases">
        <authorList>
            <person name="Lucero-Rivera Y.E."/>
            <person name="Tovar-Ramirez D."/>
        </authorList>
    </citation>
    <scope>NUCLEOTIDE SEQUENCE [LARGE SCALE GENOMIC DNA]</scope>
    <source>
        <strain evidence="2">Araruama</strain>
    </source>
</reference>
<evidence type="ECO:0000313" key="1">
    <source>
        <dbReference type="EMBL" id="ETR71438.1"/>
    </source>
</evidence>
<organism evidence="1 2">
    <name type="scientific">Candidatus Magnetoglobus multicellularis str. Araruama</name>
    <dbReference type="NCBI Taxonomy" id="890399"/>
    <lineage>
        <taxon>Bacteria</taxon>
        <taxon>Pseudomonadati</taxon>
        <taxon>Thermodesulfobacteriota</taxon>
        <taxon>Desulfobacteria</taxon>
        <taxon>Desulfobacterales</taxon>
        <taxon>Desulfobacteraceae</taxon>
        <taxon>Candidatus Magnetoglobus</taxon>
    </lineage>
</organism>
<comment type="caution">
    <text evidence="1">The sequence shown here is derived from an EMBL/GenBank/DDBJ whole genome shotgun (WGS) entry which is preliminary data.</text>
</comment>
<dbReference type="AlphaFoldDB" id="A0A1V1P9G5"/>
<proteinExistence type="predicted"/>
<dbReference type="EMBL" id="ATBP01000268">
    <property type="protein sequence ID" value="ETR71438.1"/>
    <property type="molecule type" value="Genomic_DNA"/>
</dbReference>
<sequence>MNPLTAVIGLKFNKAQRKEQNTLKSAVELNVINKYEIRKLNLRATALAKCEQLFSAALSKVSPELSIDFYRQFIRH</sequence>
<evidence type="ECO:0000313" key="2">
    <source>
        <dbReference type="Proteomes" id="UP000189670"/>
    </source>
</evidence>
<dbReference type="Proteomes" id="UP000189670">
    <property type="component" value="Unassembled WGS sequence"/>
</dbReference>
<protein>
    <submittedName>
        <fullName evidence="1">Uncharacterized protein</fullName>
    </submittedName>
</protein>
<gene>
    <name evidence="1" type="ORF">OMM_08127</name>
</gene>
<accession>A0A1V1P9G5</accession>